<comment type="similarity">
    <text evidence="1 6">Belongs to the peptidase S1B family.</text>
</comment>
<sequence>MEKKYKIVLSLVIVFVLLFGRNSMNITAQASGDASDNNAYVLAYYDIATKTETMLTAKDVKQRFGININSSTLTISSEPQQPLMRPIEEKLSDEEKSDIADKDEKGINYSNTNNGSLLLEESYSNKVSKSARATIGETRSKISNPNTSPYYSTAKIYSSDQWIGTGFAVGYNLLATARHCLQNDAGWKSSITAYFGYNGNKGTYFYKANNAIGYIYYPSSTIESSLQDWAFVVWNTNTVYSTGCYGMKGDGYNGMAVSTVGYPQDLDSGNYMYKCSGTITSCNDYDFWSDLRVYNGQSGSPVYEETSSGAYAIAIMTHSYFPVNGTNNALSRRIDSGLIGWLIENGYA</sequence>
<dbReference type="Proteomes" id="UP000637513">
    <property type="component" value="Unassembled WGS sequence"/>
</dbReference>
<evidence type="ECO:0000256" key="7">
    <source>
        <dbReference type="SAM" id="MobiDB-lite"/>
    </source>
</evidence>
<dbReference type="InterPro" id="IPR050966">
    <property type="entry name" value="Glutamyl_endopeptidase"/>
</dbReference>
<keyword evidence="5 6" id="KW-0720">Serine protease</keyword>
<proteinExistence type="inferred from homology"/>
<comment type="caution">
    <text evidence="8">The sequence shown here is derived from an EMBL/GenBank/DDBJ whole genome shotgun (WGS) entry which is preliminary data.</text>
</comment>
<dbReference type="PRINTS" id="PR00839">
    <property type="entry name" value="V8PROTEASE"/>
</dbReference>
<dbReference type="InterPro" id="IPR009003">
    <property type="entry name" value="Peptidase_S1_PA"/>
</dbReference>
<keyword evidence="9" id="KW-1185">Reference proteome</keyword>
<keyword evidence="4 6" id="KW-0378">Hydrolase</keyword>
<dbReference type="Pfam" id="PF13365">
    <property type="entry name" value="Trypsin_2"/>
    <property type="match status" value="1"/>
</dbReference>
<name>A0ABR7MYT5_9FIRM</name>
<keyword evidence="2 6" id="KW-0645">Protease</keyword>
<evidence type="ECO:0000256" key="1">
    <source>
        <dbReference type="ARBA" id="ARBA00008764"/>
    </source>
</evidence>
<dbReference type="PANTHER" id="PTHR15462">
    <property type="entry name" value="SERINE PROTEASE"/>
    <property type="match status" value="1"/>
</dbReference>
<dbReference type="InterPro" id="IPR043504">
    <property type="entry name" value="Peptidase_S1_PA_chymotrypsin"/>
</dbReference>
<reference evidence="8 9" key="1">
    <citation type="submission" date="2020-08" db="EMBL/GenBank/DDBJ databases">
        <title>Genome public.</title>
        <authorList>
            <person name="Liu C."/>
            <person name="Sun Q."/>
        </authorList>
    </citation>
    <scope>NUCLEOTIDE SEQUENCE [LARGE SCALE GENOMIC DNA]</scope>
    <source>
        <strain evidence="8 9">BX3</strain>
    </source>
</reference>
<feature type="compositionally biased region" description="Basic and acidic residues" evidence="7">
    <location>
        <begin position="88"/>
        <end position="106"/>
    </location>
</feature>
<evidence type="ECO:0000256" key="2">
    <source>
        <dbReference type="ARBA" id="ARBA00022670"/>
    </source>
</evidence>
<dbReference type="RefSeq" id="WP_249305830.1">
    <property type="nucleotide sequence ID" value="NZ_JACRSW010000040.1"/>
</dbReference>
<evidence type="ECO:0000313" key="8">
    <source>
        <dbReference type="EMBL" id="MBC8558397.1"/>
    </source>
</evidence>
<evidence type="ECO:0000256" key="5">
    <source>
        <dbReference type="ARBA" id="ARBA00022825"/>
    </source>
</evidence>
<dbReference type="EC" id="3.4.21.-" evidence="6"/>
<accession>A0ABR7MYT5</accession>
<gene>
    <name evidence="8" type="ORF">H8700_11890</name>
</gene>
<keyword evidence="3" id="KW-0732">Signal</keyword>
<evidence type="ECO:0000313" key="9">
    <source>
        <dbReference type="Proteomes" id="UP000637513"/>
    </source>
</evidence>
<dbReference type="PANTHER" id="PTHR15462:SF8">
    <property type="entry name" value="SERINE PROTEASE"/>
    <property type="match status" value="1"/>
</dbReference>
<protein>
    <recommendedName>
        <fullName evidence="6">Serine protease</fullName>
        <ecNumber evidence="6">3.4.21.-</ecNumber>
    </recommendedName>
</protein>
<evidence type="ECO:0000256" key="3">
    <source>
        <dbReference type="ARBA" id="ARBA00022729"/>
    </source>
</evidence>
<dbReference type="SUPFAM" id="SSF50494">
    <property type="entry name" value="Trypsin-like serine proteases"/>
    <property type="match status" value="1"/>
</dbReference>
<organism evidence="8 9">
    <name type="scientific">Jutongia hominis</name>
    <dbReference type="NCBI Taxonomy" id="2763664"/>
    <lineage>
        <taxon>Bacteria</taxon>
        <taxon>Bacillati</taxon>
        <taxon>Bacillota</taxon>
        <taxon>Clostridia</taxon>
        <taxon>Lachnospirales</taxon>
        <taxon>Lachnospiraceae</taxon>
        <taxon>Jutongia</taxon>
    </lineage>
</organism>
<feature type="region of interest" description="Disordered" evidence="7">
    <location>
        <begin position="88"/>
        <end position="108"/>
    </location>
</feature>
<dbReference type="Gene3D" id="2.40.10.10">
    <property type="entry name" value="Trypsin-like serine proteases"/>
    <property type="match status" value="2"/>
</dbReference>
<dbReference type="EMBL" id="JACRSW010000040">
    <property type="protein sequence ID" value="MBC8558397.1"/>
    <property type="molecule type" value="Genomic_DNA"/>
</dbReference>
<evidence type="ECO:0000256" key="6">
    <source>
        <dbReference type="RuleBase" id="RU004296"/>
    </source>
</evidence>
<dbReference type="InterPro" id="IPR008256">
    <property type="entry name" value="Peptidase_S1B"/>
</dbReference>
<evidence type="ECO:0000256" key="4">
    <source>
        <dbReference type="ARBA" id="ARBA00022801"/>
    </source>
</evidence>